<dbReference type="Proteomes" id="UP000007841">
    <property type="component" value="Chromosome"/>
</dbReference>
<dbReference type="GeneID" id="11847831"/>
<keyword evidence="2" id="KW-1185">Reference proteome</keyword>
<dbReference type="HOGENOM" id="CLU_3252868_0_0_6"/>
<evidence type="ECO:0000313" key="1">
    <source>
        <dbReference type="EMBL" id="AEW61511.1"/>
    </source>
</evidence>
<accession>A0A0H3GTX9</accession>
<protein>
    <submittedName>
        <fullName evidence="1">Uncharacterized protein</fullName>
    </submittedName>
</protein>
<dbReference type="AlphaFoldDB" id="A0A0H3GTX9"/>
<dbReference type="RefSeq" id="WP_002906122.1">
    <property type="nucleotide sequence ID" value="NC_016845.1"/>
</dbReference>
<sequence length="42" mass="4794">MESSGQSIEQKVFKRVNKQSIAIKKHHPGNRTVLFIITQAEN</sequence>
<dbReference type="EMBL" id="CP003200">
    <property type="protein sequence ID" value="AEW61511.1"/>
    <property type="molecule type" value="Genomic_DNA"/>
</dbReference>
<organism evidence="1 2">
    <name type="scientific">Klebsiella pneumoniae subsp. pneumoniae (strain HS11286)</name>
    <dbReference type="NCBI Taxonomy" id="1125630"/>
    <lineage>
        <taxon>Bacteria</taxon>
        <taxon>Pseudomonadati</taxon>
        <taxon>Pseudomonadota</taxon>
        <taxon>Gammaproteobacteria</taxon>
        <taxon>Enterobacterales</taxon>
        <taxon>Enterobacteriaceae</taxon>
        <taxon>Klebsiella/Raoultella group</taxon>
        <taxon>Klebsiella</taxon>
        <taxon>Klebsiella pneumoniae complex</taxon>
    </lineage>
</organism>
<proteinExistence type="predicted"/>
<reference evidence="1 2" key="1">
    <citation type="journal article" date="2012" name="J. Bacteriol.">
        <title>Complete genome sequence of Klebsiella pneumoniae subsp. pneumoniae HS11286, a multidrug-resistant strain isolated from human sputum.</title>
        <authorList>
            <person name="Liu P."/>
            <person name="Li P."/>
            <person name="Jiang X."/>
            <person name="Bi D."/>
            <person name="Xie Y."/>
            <person name="Tai C."/>
            <person name="Deng Z."/>
            <person name="Rajakumar K."/>
            <person name="Ou H.Y."/>
        </authorList>
    </citation>
    <scope>NUCLEOTIDE SEQUENCE [LARGE SCALE GENOMIC DNA]</scope>
    <source>
        <strain evidence="1 2">HS11286</strain>
    </source>
</reference>
<dbReference type="PATRIC" id="fig|1125630.4.peg.2735"/>
<name>A0A0H3GTX9_KLEPH</name>
<evidence type="ECO:0000313" key="2">
    <source>
        <dbReference type="Proteomes" id="UP000007841"/>
    </source>
</evidence>
<dbReference type="RefSeq" id="YP_005227113.1">
    <property type="nucleotide sequence ID" value="NC_016845.1"/>
</dbReference>
<dbReference type="KEGG" id="kpm:KPHS_28130"/>
<gene>
    <name evidence="1" type="ordered locus">KPHS_28130</name>
</gene>